<proteinExistence type="predicted"/>
<gene>
    <name evidence="3" type="primary">LOC110796196</name>
</gene>
<name>A0ABM3QI06_SPIOL</name>
<evidence type="ECO:0000313" key="2">
    <source>
        <dbReference type="Proteomes" id="UP000813463"/>
    </source>
</evidence>
<dbReference type="RefSeq" id="XP_056682993.1">
    <property type="nucleotide sequence ID" value="XM_056827015.1"/>
</dbReference>
<dbReference type="Proteomes" id="UP000813463">
    <property type="component" value="Chromosome 4"/>
</dbReference>
<reference evidence="3" key="2">
    <citation type="submission" date="2025-08" db="UniProtKB">
        <authorList>
            <consortium name="RefSeq"/>
        </authorList>
    </citation>
    <scope>IDENTIFICATION</scope>
    <source>
        <tissue evidence="3">Leaf</tissue>
    </source>
</reference>
<organism evidence="2 3">
    <name type="scientific">Spinacia oleracea</name>
    <name type="common">Spinach</name>
    <dbReference type="NCBI Taxonomy" id="3562"/>
    <lineage>
        <taxon>Eukaryota</taxon>
        <taxon>Viridiplantae</taxon>
        <taxon>Streptophyta</taxon>
        <taxon>Embryophyta</taxon>
        <taxon>Tracheophyta</taxon>
        <taxon>Spermatophyta</taxon>
        <taxon>Magnoliopsida</taxon>
        <taxon>eudicotyledons</taxon>
        <taxon>Gunneridae</taxon>
        <taxon>Pentapetalae</taxon>
        <taxon>Caryophyllales</taxon>
        <taxon>Chenopodiaceae</taxon>
        <taxon>Chenopodioideae</taxon>
        <taxon>Anserineae</taxon>
        <taxon>Spinacia</taxon>
    </lineage>
</organism>
<evidence type="ECO:0000313" key="3">
    <source>
        <dbReference type="RefSeq" id="XP_056682993.1"/>
    </source>
</evidence>
<reference evidence="2" key="1">
    <citation type="journal article" date="2021" name="Nat. Commun.">
        <title>Genomic analyses provide insights into spinach domestication and the genetic basis of agronomic traits.</title>
        <authorList>
            <person name="Cai X."/>
            <person name="Sun X."/>
            <person name="Xu C."/>
            <person name="Sun H."/>
            <person name="Wang X."/>
            <person name="Ge C."/>
            <person name="Zhang Z."/>
            <person name="Wang Q."/>
            <person name="Fei Z."/>
            <person name="Jiao C."/>
            <person name="Wang Q."/>
        </authorList>
    </citation>
    <scope>NUCLEOTIDE SEQUENCE [LARGE SCALE GENOMIC DNA]</scope>
    <source>
        <strain evidence="2">cv. Varoflay</strain>
    </source>
</reference>
<accession>A0ABM3QI06</accession>
<protein>
    <submittedName>
        <fullName evidence="3">Pescadillo homolog isoform X2</fullName>
    </submittedName>
</protein>
<keyword evidence="2" id="KW-1185">Reference proteome</keyword>
<feature type="region of interest" description="Disordered" evidence="1">
    <location>
        <begin position="128"/>
        <end position="156"/>
    </location>
</feature>
<sequence>MIKGRKVLCHTIRNFLVNSVHKREPNDPPYQPVWEDDQYYACDAGEYNEEYDDEYNEEYDDEYDDEYSDEDDDDVYRDVDDEIEAEIEFEELENDDAYTTDEEYKTAKERVKGAKKKLFDLVHQLSKEAESNKARDDKEGHVKGDKEGPIASEQGGYVSEYELSADEIHTPDESEEEGDLGQIRRKISRGLVVPEDTDFSLFRWKAGQRFLNRGAFQKVVASYAIIQGRNLMFDRSKKTEDKGSAFVVFLGVHLGCNHPGIQGGLPLL</sequence>
<dbReference type="GeneID" id="110796196"/>
<evidence type="ECO:0000256" key="1">
    <source>
        <dbReference type="SAM" id="MobiDB-lite"/>
    </source>
</evidence>
<feature type="compositionally biased region" description="Basic and acidic residues" evidence="1">
    <location>
        <begin position="128"/>
        <end position="148"/>
    </location>
</feature>